<feature type="transmembrane region" description="Helical" evidence="1">
    <location>
        <begin position="121"/>
        <end position="139"/>
    </location>
</feature>
<dbReference type="EMBL" id="AOJI01000025">
    <property type="protein sequence ID" value="EMA66850.1"/>
    <property type="molecule type" value="Genomic_DNA"/>
</dbReference>
<feature type="transmembrane region" description="Helical" evidence="1">
    <location>
        <begin position="185"/>
        <end position="211"/>
    </location>
</feature>
<comment type="caution">
    <text evidence="3">The sequence shown here is derived from an EMBL/GenBank/DDBJ whole genome shotgun (WGS) entry which is preliminary data.</text>
</comment>
<gene>
    <name evidence="3" type="ORF">C461_10076</name>
</gene>
<dbReference type="PATRIC" id="fig|1230454.4.peg.2031"/>
<reference evidence="3 4" key="1">
    <citation type="journal article" date="2014" name="PLoS Genet.">
        <title>Phylogenetically driven sequencing of extremely halophilic archaea reveals strategies for static and dynamic osmo-response.</title>
        <authorList>
            <person name="Becker E.A."/>
            <person name="Seitzer P.M."/>
            <person name="Tritt A."/>
            <person name="Larsen D."/>
            <person name="Krusor M."/>
            <person name="Yao A.I."/>
            <person name="Wu D."/>
            <person name="Madern D."/>
            <person name="Eisen J.A."/>
            <person name="Darling A.E."/>
            <person name="Facciotti M.T."/>
        </authorList>
    </citation>
    <scope>NUCLEOTIDE SEQUENCE [LARGE SCALE GENOMIC DNA]</scope>
    <source>
        <strain evidence="3 4">JCM 13560</strain>
    </source>
</reference>
<dbReference type="AlphaFoldDB" id="M0PDC9"/>
<dbReference type="InterPro" id="IPR058284">
    <property type="entry name" value="DUF7978"/>
</dbReference>
<proteinExistence type="predicted"/>
<evidence type="ECO:0000313" key="4">
    <source>
        <dbReference type="Proteomes" id="UP000011575"/>
    </source>
</evidence>
<dbReference type="STRING" id="1230454.C461_10076"/>
<keyword evidence="1" id="KW-0812">Transmembrane</keyword>
<keyword evidence="1" id="KW-0472">Membrane</keyword>
<protein>
    <submittedName>
        <fullName evidence="3">Transporter permease</fullName>
    </submittedName>
</protein>
<feature type="domain" description="DUF7978" evidence="2">
    <location>
        <begin position="23"/>
        <end position="211"/>
    </location>
</feature>
<name>M0PDC9_9EURY</name>
<sequence>MVGGERADPTNTYGVRNDAEYMSSSETANRTRGLVAGAGAGAVAYVLGYLFAYVTQSGQVEDQLAGFNAFADLFGGDPIPAWQGVGWLFYNGHFVDTQVPSLIGGARSLNLIAEADGGSLTLLYVVPPVLLIVAGIVAARIAGATEPVDGATAGVSVLAGYLPLAVLGAFLFRYSVGDGAVAPDIVTAVLLAGAVYPAAFGGVGGAVAALLRD</sequence>
<evidence type="ECO:0000313" key="3">
    <source>
        <dbReference type="EMBL" id="EMA66850.1"/>
    </source>
</evidence>
<dbReference type="Proteomes" id="UP000011575">
    <property type="component" value="Unassembled WGS sequence"/>
</dbReference>
<feature type="transmembrane region" description="Helical" evidence="1">
    <location>
        <begin position="34"/>
        <end position="54"/>
    </location>
</feature>
<feature type="transmembrane region" description="Helical" evidence="1">
    <location>
        <begin position="151"/>
        <end position="173"/>
    </location>
</feature>
<evidence type="ECO:0000256" key="1">
    <source>
        <dbReference type="SAM" id="Phobius"/>
    </source>
</evidence>
<evidence type="ECO:0000259" key="2">
    <source>
        <dbReference type="Pfam" id="PF25933"/>
    </source>
</evidence>
<accession>M0PDC9</accession>
<keyword evidence="4" id="KW-1185">Reference proteome</keyword>
<dbReference type="Pfam" id="PF25933">
    <property type="entry name" value="DUF7978"/>
    <property type="match status" value="1"/>
</dbReference>
<keyword evidence="1" id="KW-1133">Transmembrane helix</keyword>
<organism evidence="3 4">
    <name type="scientific">Halorubrum aidingense JCM 13560</name>
    <dbReference type="NCBI Taxonomy" id="1230454"/>
    <lineage>
        <taxon>Archaea</taxon>
        <taxon>Methanobacteriati</taxon>
        <taxon>Methanobacteriota</taxon>
        <taxon>Stenosarchaea group</taxon>
        <taxon>Halobacteria</taxon>
        <taxon>Halobacteriales</taxon>
        <taxon>Haloferacaceae</taxon>
        <taxon>Halorubrum</taxon>
    </lineage>
</organism>